<name>A0A0M9DIR4_9BACI</name>
<dbReference type="Proteomes" id="UP000037977">
    <property type="component" value="Unassembled WGS sequence"/>
</dbReference>
<accession>A0A0M9DIR4</accession>
<dbReference type="STRING" id="33935.ADM90_19140"/>
<gene>
    <name evidence="2" type="ORF">ADM90_19140</name>
</gene>
<dbReference type="InterPro" id="IPR041657">
    <property type="entry name" value="HTH_17"/>
</dbReference>
<dbReference type="PATRIC" id="fig|33935.3.peg.2647"/>
<organism evidence="2 3">
    <name type="scientific">Lysinibacillus macroides</name>
    <dbReference type="NCBI Taxonomy" id="33935"/>
    <lineage>
        <taxon>Bacteria</taxon>
        <taxon>Bacillati</taxon>
        <taxon>Bacillota</taxon>
        <taxon>Bacilli</taxon>
        <taxon>Bacillales</taxon>
        <taxon>Bacillaceae</taxon>
        <taxon>Lysinibacillus</taxon>
    </lineage>
</organism>
<reference evidence="2 3" key="1">
    <citation type="submission" date="2015-07" db="EMBL/GenBank/DDBJ databases">
        <title>Genome sequencing project for genomic taxonomy and phylogenomics of Bacillus-like bacteria.</title>
        <authorList>
            <person name="Liu B."/>
            <person name="Wang J."/>
            <person name="Zhu Y."/>
            <person name="Liu G."/>
            <person name="Chen Q."/>
            <person name="Chen Z."/>
            <person name="Che J."/>
            <person name="Ge C."/>
            <person name="Shi H."/>
            <person name="Pan Z."/>
            <person name="Liu X."/>
        </authorList>
    </citation>
    <scope>NUCLEOTIDE SEQUENCE [LARGE SCALE GENOMIC DNA]</scope>
    <source>
        <strain evidence="2 3">DSM 54</strain>
    </source>
</reference>
<dbReference type="RefSeq" id="WP_053996500.1">
    <property type="nucleotide sequence ID" value="NZ_CP065643.1"/>
</dbReference>
<sequence length="67" mass="7336">MTSVTVTTQKVITLTVAEVSSLLGVSTATIYKMVRDGEVPHFKVRGKILFNRDVIEAWTRGEQNGGV</sequence>
<dbReference type="SUPFAM" id="SSF46955">
    <property type="entry name" value="Putative DNA-binding domain"/>
    <property type="match status" value="1"/>
</dbReference>
<dbReference type="OrthoDB" id="515428at2"/>
<dbReference type="InterPro" id="IPR010093">
    <property type="entry name" value="SinI_DNA-bd"/>
</dbReference>
<dbReference type="Pfam" id="PF12728">
    <property type="entry name" value="HTH_17"/>
    <property type="match status" value="1"/>
</dbReference>
<dbReference type="EMBL" id="LGCI01000010">
    <property type="protein sequence ID" value="KOY81256.1"/>
    <property type="molecule type" value="Genomic_DNA"/>
</dbReference>
<keyword evidence="3" id="KW-1185">Reference proteome</keyword>
<comment type="caution">
    <text evidence="2">The sequence shown here is derived from an EMBL/GenBank/DDBJ whole genome shotgun (WGS) entry which is preliminary data.</text>
</comment>
<evidence type="ECO:0000313" key="2">
    <source>
        <dbReference type="EMBL" id="KOY81256.1"/>
    </source>
</evidence>
<dbReference type="GO" id="GO:0003677">
    <property type="term" value="F:DNA binding"/>
    <property type="evidence" value="ECO:0007669"/>
    <property type="project" value="InterPro"/>
</dbReference>
<evidence type="ECO:0000259" key="1">
    <source>
        <dbReference type="Pfam" id="PF12728"/>
    </source>
</evidence>
<evidence type="ECO:0000313" key="3">
    <source>
        <dbReference type="Proteomes" id="UP000037977"/>
    </source>
</evidence>
<protein>
    <recommendedName>
        <fullName evidence="1">Helix-turn-helix domain-containing protein</fullName>
    </recommendedName>
</protein>
<feature type="domain" description="Helix-turn-helix" evidence="1">
    <location>
        <begin position="14"/>
        <end position="60"/>
    </location>
</feature>
<proteinExistence type="predicted"/>
<dbReference type="InterPro" id="IPR009061">
    <property type="entry name" value="DNA-bd_dom_put_sf"/>
</dbReference>
<dbReference type="NCBIfam" id="TIGR01764">
    <property type="entry name" value="excise"/>
    <property type="match status" value="1"/>
</dbReference>
<dbReference type="AlphaFoldDB" id="A0A0M9DIR4"/>